<dbReference type="GO" id="GO:0005980">
    <property type="term" value="P:glycogen catabolic process"/>
    <property type="evidence" value="ECO:0007669"/>
    <property type="project" value="InterPro"/>
</dbReference>
<keyword evidence="2 6" id="KW-0378">Hydrolase</keyword>
<name>A0A841GF83_9GAMM</name>
<dbReference type="CDD" id="cd11326">
    <property type="entry name" value="AmyAc_Glg_debranch"/>
    <property type="match status" value="1"/>
</dbReference>
<dbReference type="Pfam" id="PF00128">
    <property type="entry name" value="Alpha-amylase"/>
    <property type="match status" value="1"/>
</dbReference>
<reference evidence="6 7" key="1">
    <citation type="submission" date="2020-08" db="EMBL/GenBank/DDBJ databases">
        <title>Genomic Encyclopedia of Type Strains, Phase IV (KMG-IV): sequencing the most valuable type-strain genomes for metagenomic binning, comparative biology and taxonomic classification.</title>
        <authorList>
            <person name="Goeker M."/>
        </authorList>
    </citation>
    <scope>NUCLEOTIDE SEQUENCE [LARGE SCALE GENOMIC DNA]</scope>
    <source>
        <strain evidence="6 7">DSM 22975</strain>
    </source>
</reference>
<proteinExistence type="inferred from homology"/>
<accession>A0A841GF83</accession>
<evidence type="ECO:0000256" key="3">
    <source>
        <dbReference type="ARBA" id="ARBA00023295"/>
    </source>
</evidence>
<evidence type="ECO:0000259" key="5">
    <source>
        <dbReference type="SMART" id="SM00642"/>
    </source>
</evidence>
<protein>
    <submittedName>
        <fullName evidence="6">Glycogen operon protein</fullName>
        <ecNumber evidence="6">3.2.1.-</ecNumber>
    </submittedName>
</protein>
<dbReference type="InterPro" id="IPR013780">
    <property type="entry name" value="Glyco_hydro_b"/>
</dbReference>
<dbReference type="AlphaFoldDB" id="A0A841GF83"/>
<dbReference type="Gene3D" id="3.20.20.80">
    <property type="entry name" value="Glycosidases"/>
    <property type="match status" value="1"/>
</dbReference>
<dbReference type="EMBL" id="JACHGR010000003">
    <property type="protein sequence ID" value="MBB6055286.1"/>
    <property type="molecule type" value="Genomic_DNA"/>
</dbReference>
<dbReference type="InterPro" id="IPR006047">
    <property type="entry name" value="GH13_cat_dom"/>
</dbReference>
<evidence type="ECO:0000313" key="7">
    <source>
        <dbReference type="Proteomes" id="UP000585721"/>
    </source>
</evidence>
<dbReference type="Proteomes" id="UP000585721">
    <property type="component" value="Unassembled WGS sequence"/>
</dbReference>
<dbReference type="SUPFAM" id="SSF51011">
    <property type="entry name" value="Glycosyl hydrolase domain"/>
    <property type="match status" value="1"/>
</dbReference>
<dbReference type="InterPro" id="IPR014756">
    <property type="entry name" value="Ig_E-set"/>
</dbReference>
<dbReference type="Gene3D" id="2.60.40.10">
    <property type="entry name" value="Immunoglobulins"/>
    <property type="match status" value="1"/>
</dbReference>
<dbReference type="NCBIfam" id="TIGR02100">
    <property type="entry name" value="glgX_debranch"/>
    <property type="match status" value="1"/>
</dbReference>
<dbReference type="GO" id="GO:0004135">
    <property type="term" value="F:amylo-alpha-1,6-glucosidase activity"/>
    <property type="evidence" value="ECO:0007669"/>
    <property type="project" value="InterPro"/>
</dbReference>
<organism evidence="6 7">
    <name type="scientific">Tolumonas osonensis</name>
    <dbReference type="NCBI Taxonomy" id="675874"/>
    <lineage>
        <taxon>Bacteria</taxon>
        <taxon>Pseudomonadati</taxon>
        <taxon>Pseudomonadota</taxon>
        <taxon>Gammaproteobacteria</taxon>
        <taxon>Aeromonadales</taxon>
        <taxon>Aeromonadaceae</taxon>
        <taxon>Tolumonas</taxon>
    </lineage>
</organism>
<comment type="similarity">
    <text evidence="1">Belongs to the glycosyl hydrolase 13 family.</text>
</comment>
<dbReference type="Pfam" id="PF02922">
    <property type="entry name" value="CBM_48"/>
    <property type="match status" value="1"/>
</dbReference>
<dbReference type="InterPro" id="IPR011837">
    <property type="entry name" value="Glycogen_debranch_GlgX"/>
</dbReference>
<dbReference type="InterPro" id="IPR044505">
    <property type="entry name" value="GlgX_Isoamylase_N_E_set"/>
</dbReference>
<dbReference type="SUPFAM" id="SSF81296">
    <property type="entry name" value="E set domains"/>
    <property type="match status" value="1"/>
</dbReference>
<dbReference type="PANTHER" id="PTHR43002">
    <property type="entry name" value="GLYCOGEN DEBRANCHING ENZYME"/>
    <property type="match status" value="1"/>
</dbReference>
<dbReference type="Gene3D" id="2.60.40.1180">
    <property type="entry name" value="Golgi alpha-mannosidase II"/>
    <property type="match status" value="1"/>
</dbReference>
<dbReference type="CDD" id="cd02856">
    <property type="entry name" value="E_set_GDE_Isoamylase_N"/>
    <property type="match status" value="1"/>
</dbReference>
<dbReference type="SMART" id="SM00642">
    <property type="entry name" value="Aamy"/>
    <property type="match status" value="1"/>
</dbReference>
<dbReference type="InterPro" id="IPR013783">
    <property type="entry name" value="Ig-like_fold"/>
</dbReference>
<dbReference type="EC" id="3.2.1.-" evidence="6"/>
<keyword evidence="7" id="KW-1185">Reference proteome</keyword>
<dbReference type="InterPro" id="IPR004193">
    <property type="entry name" value="Glyco_hydro_13_N"/>
</dbReference>
<sequence length="693" mass="79392">MTDQYVLLSGRDAPFGAILDSQGCNFVLWAPETERVELCLFDAREQEIARIRFRERRGHLWYGYVQGVVSGTLYGYRVYGPNHPDQGLLFDPQKLLLDPYAKALSRALEWNEELYQGDSQYMMPKAIVWDDEFDWQGVVSPRYNDAQTILYEAHVKGFTKLNPDVPEQLRGTYLGLCHPSVIRHLQELGITSLQLMPVASFMSEPRLIQLGLKNYWGYNPICFMAPDPRYAVKHAVTEFKTMVRELHRAGIEVILDVVFNHTAEGGHGGPLLSYKGLDNRNYYCFDNGGFGQDFTRYSNVTGCGNSFNVDHPNALRLVMDSLRYWVTEMHVDGFRFDLAVTLAREGGEFDPYGGFCKAMIQDPVLRNVKLISEPWDIGPFGYRLGQFPTQWRELNDRYRDTIRSFWRGDMGKMAEFATRLLGSRDIFPKSLRVIHSSVNFVCYHDGFTLEDTVSYEQRHNQANSEENRDGHGHNLSKNYGLEGPTRDPRICRLRVQQKRNMLATLLLSQGIPHLLAGDEMGRTQMGNNNAYCQDNRISWVNWQLNEEDEGLLRFVKQMIQVRRSSSAFTELHLGDDLYFGARTHADTVHWYHPDGSELTESDWNAPSAQALVMEIIARESQEHWLVLFNSSAYDIHFRLPEPAEHHTWALAADTAFHDGKRLLLDDLPQLVAVCSARAMKLLRACSSGECDVN</sequence>
<evidence type="ECO:0000256" key="2">
    <source>
        <dbReference type="ARBA" id="ARBA00022801"/>
    </source>
</evidence>
<evidence type="ECO:0000313" key="6">
    <source>
        <dbReference type="EMBL" id="MBB6055286.1"/>
    </source>
</evidence>
<evidence type="ECO:0000256" key="1">
    <source>
        <dbReference type="ARBA" id="ARBA00008061"/>
    </source>
</evidence>
<evidence type="ECO:0000256" key="4">
    <source>
        <dbReference type="SAM" id="MobiDB-lite"/>
    </source>
</evidence>
<feature type="region of interest" description="Disordered" evidence="4">
    <location>
        <begin position="458"/>
        <end position="483"/>
    </location>
</feature>
<dbReference type="InterPro" id="IPR017853">
    <property type="entry name" value="GH"/>
</dbReference>
<dbReference type="SUPFAM" id="SSF51445">
    <property type="entry name" value="(Trans)glycosidases"/>
    <property type="match status" value="1"/>
</dbReference>
<comment type="caution">
    <text evidence="6">The sequence shown here is derived from an EMBL/GenBank/DDBJ whole genome shotgun (WGS) entry which is preliminary data.</text>
</comment>
<keyword evidence="3 6" id="KW-0326">Glycosidase</keyword>
<feature type="domain" description="Glycosyl hydrolase family 13 catalytic" evidence="5">
    <location>
        <begin position="152"/>
        <end position="562"/>
    </location>
</feature>
<dbReference type="RefSeq" id="WP_188026053.1">
    <property type="nucleotide sequence ID" value="NZ_JACHGR010000003.1"/>
</dbReference>
<gene>
    <name evidence="6" type="ORF">HNR75_001168</name>
</gene>